<comment type="caution">
    <text evidence="1">The sequence shown here is derived from an EMBL/GenBank/DDBJ whole genome shotgun (WGS) entry which is preliminary data.</text>
</comment>
<accession>A0ACB7P2Y3</accession>
<keyword evidence="2" id="KW-1185">Reference proteome</keyword>
<sequence>MPQQSSQPSQPTLINLPPPPSRPDTPSEIPGTPTSTTTSLSALSTTAIKDGHRGALHHRGHQHSPSANSLEAERADRISRLTGLSSVSTLRGPPPGLAQYNDNALQTTPTLAGFNANAISAATAAGLSPAYFNAAGQPVAATKVSTVGSASATESVGGRTNTTIEVGDDNSTLGEDRDEDMLTEMDSVSASGYMGGDNDAMDEDLDNLTSRSVGGYEDRMSDDGNASLVGFGEGAGSTLSGPIYHRRPLPWQNSGASGTGSASHWGLERSSSGLSETAMVSPNPHHTSSGSGRRDFAARPPTERDTGSDTPVSQSAVRERREAQMMDGVTLDNTDPPVSAASSGTAGDVFVDTTTRGLLPVQPTTSATTATSAATNPAQERRRRHGPHHHPHATSQLRHPEPTAPTSTREAAERIVRERLDEGEGRIGNAALGNPRAGEGLGKFYFEERQA</sequence>
<dbReference type="EMBL" id="JAGIZQ010000006">
    <property type="protein sequence ID" value="KAH6623645.1"/>
    <property type="molecule type" value="Genomic_DNA"/>
</dbReference>
<organism evidence="1 2">
    <name type="scientific">Chaetomium tenue</name>
    <dbReference type="NCBI Taxonomy" id="1854479"/>
    <lineage>
        <taxon>Eukaryota</taxon>
        <taxon>Fungi</taxon>
        <taxon>Dikarya</taxon>
        <taxon>Ascomycota</taxon>
        <taxon>Pezizomycotina</taxon>
        <taxon>Sordariomycetes</taxon>
        <taxon>Sordariomycetidae</taxon>
        <taxon>Sordariales</taxon>
        <taxon>Chaetomiaceae</taxon>
        <taxon>Chaetomium</taxon>
    </lineage>
</organism>
<gene>
    <name evidence="1" type="ORF">F5144DRAFT_583934</name>
</gene>
<reference evidence="1 2" key="1">
    <citation type="journal article" date="2021" name="Nat. Commun.">
        <title>Genetic determinants of endophytism in the Arabidopsis root mycobiome.</title>
        <authorList>
            <person name="Mesny F."/>
            <person name="Miyauchi S."/>
            <person name="Thiergart T."/>
            <person name="Pickel B."/>
            <person name="Atanasova L."/>
            <person name="Karlsson M."/>
            <person name="Huettel B."/>
            <person name="Barry K.W."/>
            <person name="Haridas S."/>
            <person name="Chen C."/>
            <person name="Bauer D."/>
            <person name="Andreopoulos W."/>
            <person name="Pangilinan J."/>
            <person name="LaButti K."/>
            <person name="Riley R."/>
            <person name="Lipzen A."/>
            <person name="Clum A."/>
            <person name="Drula E."/>
            <person name="Henrissat B."/>
            <person name="Kohler A."/>
            <person name="Grigoriev I.V."/>
            <person name="Martin F.M."/>
            <person name="Hacquard S."/>
        </authorList>
    </citation>
    <scope>NUCLEOTIDE SEQUENCE [LARGE SCALE GENOMIC DNA]</scope>
    <source>
        <strain evidence="1 2">MPI-SDFR-AT-0079</strain>
    </source>
</reference>
<evidence type="ECO:0000313" key="2">
    <source>
        <dbReference type="Proteomes" id="UP000724584"/>
    </source>
</evidence>
<name>A0ACB7P2Y3_9PEZI</name>
<protein>
    <submittedName>
        <fullName evidence="1">Uncharacterized protein</fullName>
    </submittedName>
</protein>
<evidence type="ECO:0000313" key="1">
    <source>
        <dbReference type="EMBL" id="KAH6623645.1"/>
    </source>
</evidence>
<dbReference type="Proteomes" id="UP000724584">
    <property type="component" value="Unassembled WGS sequence"/>
</dbReference>
<proteinExistence type="predicted"/>